<evidence type="ECO:0000256" key="3">
    <source>
        <dbReference type="ARBA" id="ARBA00023136"/>
    </source>
</evidence>
<dbReference type="EMBL" id="ASHL01000002">
    <property type="protein sequence ID" value="EPD13565.1"/>
    <property type="molecule type" value="Genomic_DNA"/>
</dbReference>
<dbReference type="Pfam" id="PF06977">
    <property type="entry name" value="SdiA-regulated"/>
    <property type="match status" value="1"/>
</dbReference>
<keyword evidence="4" id="KW-1133">Transmembrane helix</keyword>
<protein>
    <submittedName>
        <fullName evidence="5">SdiA-regulated-like protein</fullName>
    </submittedName>
</protein>
<organism evidence="5 6">
    <name type="scientific">Cycloclasticus pugetii</name>
    <dbReference type="NCBI Taxonomy" id="34068"/>
    <lineage>
        <taxon>Bacteria</taxon>
        <taxon>Pseudomonadati</taxon>
        <taxon>Pseudomonadota</taxon>
        <taxon>Gammaproteobacteria</taxon>
        <taxon>Thiotrichales</taxon>
        <taxon>Piscirickettsiaceae</taxon>
        <taxon>Cycloclasticus</taxon>
    </lineage>
</organism>
<dbReference type="InterPro" id="IPR009722">
    <property type="entry name" value="YjiK/CarP"/>
</dbReference>
<dbReference type="AlphaFoldDB" id="A0AB33Z2N7"/>
<accession>A0AB33Z2N7</accession>
<gene>
    <name evidence="5" type="ORF">L196_03491</name>
</gene>
<dbReference type="GO" id="GO:0005886">
    <property type="term" value="C:plasma membrane"/>
    <property type="evidence" value="ECO:0007669"/>
    <property type="project" value="UniProtKB-SubCell"/>
</dbReference>
<keyword evidence="6" id="KW-1185">Reference proteome</keyword>
<dbReference type="Proteomes" id="UP000015462">
    <property type="component" value="Unassembled WGS sequence"/>
</dbReference>
<evidence type="ECO:0000256" key="1">
    <source>
        <dbReference type="ARBA" id="ARBA00004236"/>
    </source>
</evidence>
<dbReference type="CDD" id="cd09971">
    <property type="entry name" value="SdiA-regulated"/>
    <property type="match status" value="1"/>
</dbReference>
<evidence type="ECO:0000256" key="4">
    <source>
        <dbReference type="SAM" id="Phobius"/>
    </source>
</evidence>
<feature type="transmembrane region" description="Helical" evidence="4">
    <location>
        <begin position="34"/>
        <end position="50"/>
    </location>
</feature>
<keyword evidence="4" id="KW-0812">Transmembrane</keyword>
<name>A0AB33Z2N7_9GAMM</name>
<sequence length="319" mass="35454">MLNTTRISRLDYCFKIVLEQSRICDLKVCNKQNLIYLLLMLVISFGLFSGEETPIVAGQQIGLSGYEIHATPKMIAGVKDNASGLTYNSNTNTLFAVVNNPETLLELTKDGELIRRIDLIGFEDTEGVMYLGGERYAVVEERKRTLVMFDINAQTKVVNRAGLKSLQLAITSGKNKGFEGLTYNQDSGDLFIINEKTPRQLIKLSGFVESSDIAISTPFSLEKTSFGGDDYSGVHYDDQTGHLILLSDESRQMVEVNKEGIEISRLGLSRGNAGLHDDVPQAEGITMDKDGDIYVISEPNFFYRLKSKNRLLKVASKND</sequence>
<dbReference type="SUPFAM" id="SSF50956">
    <property type="entry name" value="Thermostable phytase (3-phytase)"/>
    <property type="match status" value="1"/>
</dbReference>
<proteinExistence type="predicted"/>
<comment type="caution">
    <text evidence="5">The sequence shown here is derived from an EMBL/GenBank/DDBJ whole genome shotgun (WGS) entry which is preliminary data.</text>
</comment>
<evidence type="ECO:0000313" key="5">
    <source>
        <dbReference type="EMBL" id="EPD13565.1"/>
    </source>
</evidence>
<evidence type="ECO:0000256" key="2">
    <source>
        <dbReference type="ARBA" id="ARBA00022475"/>
    </source>
</evidence>
<dbReference type="RefSeq" id="WP_016389986.1">
    <property type="nucleotide sequence ID" value="NZ_KE646806.1"/>
</dbReference>
<reference evidence="5 6" key="1">
    <citation type="journal article" date="2013" name="Genome Announc.">
        <title>Genome Sequence of the Pyrene- and Fluoranthene-Degrading Bacterium Cycloclasticus sp. Strain PY97M.</title>
        <authorList>
            <person name="Cui Z."/>
            <person name="Xu G."/>
            <person name="Li Q."/>
            <person name="Gao W."/>
            <person name="Zheng L."/>
        </authorList>
    </citation>
    <scope>NUCLEOTIDE SEQUENCE [LARGE SCALE GENOMIC DNA]</scope>
    <source>
        <strain evidence="5 6">PY97M</strain>
    </source>
</reference>
<keyword evidence="3 4" id="KW-0472">Membrane</keyword>
<evidence type="ECO:0000313" key="6">
    <source>
        <dbReference type="Proteomes" id="UP000015462"/>
    </source>
</evidence>
<keyword evidence="2" id="KW-1003">Cell membrane</keyword>
<comment type="subcellular location">
    <subcellularLocation>
        <location evidence="1">Cell membrane</location>
    </subcellularLocation>
</comment>